<name>A0A9D1XRH9_9FIRM</name>
<evidence type="ECO:0000313" key="2">
    <source>
        <dbReference type="Proteomes" id="UP000886724"/>
    </source>
</evidence>
<proteinExistence type="predicted"/>
<accession>A0A9D1XRH9</accession>
<keyword evidence="1" id="KW-0808">Transferase</keyword>
<dbReference type="EMBL" id="DXET01000265">
    <property type="protein sequence ID" value="HIX82655.1"/>
    <property type="molecule type" value="Genomic_DNA"/>
</dbReference>
<protein>
    <submittedName>
        <fullName evidence="1">2-C-methyl-D-erythritol 4-phosphate cytidylyltransferase</fullName>
    </submittedName>
</protein>
<dbReference type="Proteomes" id="UP000886724">
    <property type="component" value="Unassembled WGS sequence"/>
</dbReference>
<reference evidence="1" key="2">
    <citation type="submission" date="2021-04" db="EMBL/GenBank/DDBJ databases">
        <authorList>
            <person name="Gilroy R."/>
        </authorList>
    </citation>
    <scope>NUCLEOTIDE SEQUENCE</scope>
    <source>
        <strain evidence="1">ChiGjej1B1-14440</strain>
    </source>
</reference>
<keyword evidence="1" id="KW-0548">Nucleotidyltransferase</keyword>
<gene>
    <name evidence="1" type="ORF">H9980_11905</name>
</gene>
<reference evidence="1" key="1">
    <citation type="journal article" date="2021" name="PeerJ">
        <title>Extensive microbial diversity within the chicken gut microbiome revealed by metagenomics and culture.</title>
        <authorList>
            <person name="Gilroy R."/>
            <person name="Ravi A."/>
            <person name="Getino M."/>
            <person name="Pursley I."/>
            <person name="Horton D.L."/>
            <person name="Alikhan N.F."/>
            <person name="Baker D."/>
            <person name="Gharbi K."/>
            <person name="Hall N."/>
            <person name="Watson M."/>
            <person name="Adriaenssens E.M."/>
            <person name="Foster-Nyarko E."/>
            <person name="Jarju S."/>
            <person name="Secka A."/>
            <person name="Antonio M."/>
            <person name="Oren A."/>
            <person name="Chaudhuri R.R."/>
            <person name="La Ragione R."/>
            <person name="Hildebrand F."/>
            <person name="Pallen M.J."/>
        </authorList>
    </citation>
    <scope>NUCLEOTIDE SEQUENCE</scope>
    <source>
        <strain evidence="1">ChiGjej1B1-14440</strain>
    </source>
</reference>
<dbReference type="AlphaFoldDB" id="A0A9D1XRH9"/>
<organism evidence="1 2">
    <name type="scientific">Candidatus Erysipelatoclostridium merdavium</name>
    <dbReference type="NCBI Taxonomy" id="2838566"/>
    <lineage>
        <taxon>Bacteria</taxon>
        <taxon>Bacillati</taxon>
        <taxon>Bacillota</taxon>
        <taxon>Erysipelotrichia</taxon>
        <taxon>Erysipelotrichales</taxon>
        <taxon>Erysipelotrichales incertae sedis</taxon>
    </lineage>
</organism>
<dbReference type="GO" id="GO:0016779">
    <property type="term" value="F:nucleotidyltransferase activity"/>
    <property type="evidence" value="ECO:0007669"/>
    <property type="project" value="UniProtKB-KW"/>
</dbReference>
<comment type="caution">
    <text evidence="1">The sequence shown here is derived from an EMBL/GenBank/DDBJ whole genome shotgun (WGS) entry which is preliminary data.</text>
</comment>
<evidence type="ECO:0000313" key="1">
    <source>
        <dbReference type="EMBL" id="HIX82655.1"/>
    </source>
</evidence>
<sequence length="65" mass="7644">MFVKAVPNNRGKKGTYYCSLVEAYRENGKIKHRTIRSFGLLTEEQLPYLKAMYAKKKPRLVYDDD</sequence>